<name>A0A9X3ILK1_9HYPH</name>
<dbReference type="Pfam" id="PF12833">
    <property type="entry name" value="HTH_18"/>
    <property type="match status" value="1"/>
</dbReference>
<dbReference type="PROSITE" id="PS00041">
    <property type="entry name" value="HTH_ARAC_FAMILY_1"/>
    <property type="match status" value="1"/>
</dbReference>
<protein>
    <submittedName>
        <fullName evidence="5">Helix-turn-helix domain-containing protein</fullName>
    </submittedName>
</protein>
<evidence type="ECO:0000313" key="6">
    <source>
        <dbReference type="Proteomes" id="UP001144805"/>
    </source>
</evidence>
<evidence type="ECO:0000259" key="4">
    <source>
        <dbReference type="PROSITE" id="PS01124"/>
    </source>
</evidence>
<dbReference type="InterPro" id="IPR009057">
    <property type="entry name" value="Homeodomain-like_sf"/>
</dbReference>
<dbReference type="PROSITE" id="PS01124">
    <property type="entry name" value="HTH_ARAC_FAMILY_2"/>
    <property type="match status" value="1"/>
</dbReference>
<dbReference type="GO" id="GO:0003700">
    <property type="term" value="F:DNA-binding transcription factor activity"/>
    <property type="evidence" value="ECO:0007669"/>
    <property type="project" value="InterPro"/>
</dbReference>
<dbReference type="InterPro" id="IPR035418">
    <property type="entry name" value="AraC-bd_2"/>
</dbReference>
<comment type="caution">
    <text evidence="5">The sequence shown here is derived from an EMBL/GenBank/DDBJ whole genome shotgun (WGS) entry which is preliminary data.</text>
</comment>
<evidence type="ECO:0000313" key="5">
    <source>
        <dbReference type="EMBL" id="MCX5570754.1"/>
    </source>
</evidence>
<dbReference type="EMBL" id="JAPKNK010000007">
    <property type="protein sequence ID" value="MCX5570754.1"/>
    <property type="molecule type" value="Genomic_DNA"/>
</dbReference>
<dbReference type="InterPro" id="IPR050204">
    <property type="entry name" value="AraC_XylS_family_regulators"/>
</dbReference>
<keyword evidence="3" id="KW-0804">Transcription</keyword>
<dbReference type="GO" id="GO:0043565">
    <property type="term" value="F:sequence-specific DNA binding"/>
    <property type="evidence" value="ECO:0007669"/>
    <property type="project" value="InterPro"/>
</dbReference>
<evidence type="ECO:0000256" key="1">
    <source>
        <dbReference type="ARBA" id="ARBA00023015"/>
    </source>
</evidence>
<keyword evidence="2" id="KW-0238">DNA-binding</keyword>
<dbReference type="Pfam" id="PF14525">
    <property type="entry name" value="AraC_binding_2"/>
    <property type="match status" value="1"/>
</dbReference>
<dbReference type="SUPFAM" id="SSF46689">
    <property type="entry name" value="Homeodomain-like"/>
    <property type="match status" value="1"/>
</dbReference>
<feature type="domain" description="HTH araC/xylS-type" evidence="4">
    <location>
        <begin position="218"/>
        <end position="319"/>
    </location>
</feature>
<keyword evidence="1" id="KW-0805">Transcription regulation</keyword>
<sequence>MLQPYPGRQQFSTQALPAKDRFPVFCEEIVRRAVALDIVRHDDSPFEGEIELCQAGPVDIAIISTSPASYLRTPSLVRDGNDALFAFLCVEGQMMATQGEPRRIAPGDGLLCDSSQTGGLRMETATRYWGVRTSRAHIATLTPRIDRLAGAPLGDHAFALRLLTSYLEGLFSHGAPLGNTTARVFGEHLVDLIAVALGASGEAREQAEAGGVRAARRATILRAIEKESHDPKFSAARLAARLGITPRYVHVLLEETGQTFAEHVLNARLAMVLKRLRDPDARHMKIIEIASEAGFTDLSHFNRSFRRRFGDTPTGVRAMKARLWLEA</sequence>
<dbReference type="PANTHER" id="PTHR46796">
    <property type="entry name" value="HTH-TYPE TRANSCRIPTIONAL ACTIVATOR RHAS-RELATED"/>
    <property type="match status" value="1"/>
</dbReference>
<gene>
    <name evidence="5" type="ORF">OSH07_16230</name>
</gene>
<evidence type="ECO:0000256" key="2">
    <source>
        <dbReference type="ARBA" id="ARBA00023125"/>
    </source>
</evidence>
<dbReference type="RefSeq" id="WP_266339725.1">
    <property type="nucleotide sequence ID" value="NZ_JAPKNK010000007.1"/>
</dbReference>
<dbReference type="AlphaFoldDB" id="A0A9X3ILK1"/>
<dbReference type="InterPro" id="IPR018060">
    <property type="entry name" value="HTH_AraC"/>
</dbReference>
<organism evidence="5 6">
    <name type="scientific">Kaistia nematophila</name>
    <dbReference type="NCBI Taxonomy" id="2994654"/>
    <lineage>
        <taxon>Bacteria</taxon>
        <taxon>Pseudomonadati</taxon>
        <taxon>Pseudomonadota</taxon>
        <taxon>Alphaproteobacteria</taxon>
        <taxon>Hyphomicrobiales</taxon>
        <taxon>Kaistiaceae</taxon>
        <taxon>Kaistia</taxon>
    </lineage>
</organism>
<evidence type="ECO:0000256" key="3">
    <source>
        <dbReference type="ARBA" id="ARBA00023163"/>
    </source>
</evidence>
<reference evidence="5" key="1">
    <citation type="submission" date="2022-11" db="EMBL/GenBank/DDBJ databases">
        <title>Biodiversity and phylogenetic relationships of bacteria.</title>
        <authorList>
            <person name="Machado R.A.R."/>
            <person name="Bhat A."/>
            <person name="Loulou A."/>
            <person name="Kallel S."/>
        </authorList>
    </citation>
    <scope>NUCLEOTIDE SEQUENCE</scope>
    <source>
        <strain evidence="5">K-TC2</strain>
    </source>
</reference>
<dbReference type="Proteomes" id="UP001144805">
    <property type="component" value="Unassembled WGS sequence"/>
</dbReference>
<dbReference type="PANTHER" id="PTHR46796:SF6">
    <property type="entry name" value="ARAC SUBFAMILY"/>
    <property type="match status" value="1"/>
</dbReference>
<dbReference type="InterPro" id="IPR020449">
    <property type="entry name" value="Tscrpt_reg_AraC-type_HTH"/>
</dbReference>
<dbReference type="SMART" id="SM00342">
    <property type="entry name" value="HTH_ARAC"/>
    <property type="match status" value="1"/>
</dbReference>
<keyword evidence="6" id="KW-1185">Reference proteome</keyword>
<dbReference type="Gene3D" id="1.10.10.60">
    <property type="entry name" value="Homeodomain-like"/>
    <property type="match status" value="1"/>
</dbReference>
<dbReference type="InterPro" id="IPR018062">
    <property type="entry name" value="HTH_AraC-typ_CS"/>
</dbReference>
<accession>A0A9X3ILK1</accession>
<dbReference type="PRINTS" id="PR00032">
    <property type="entry name" value="HTHARAC"/>
</dbReference>
<proteinExistence type="predicted"/>